<gene>
    <name evidence="2" type="ORF">SAMN04490356_5859</name>
</gene>
<dbReference type="GO" id="GO:0016301">
    <property type="term" value="F:kinase activity"/>
    <property type="evidence" value="ECO:0007669"/>
    <property type="project" value="UniProtKB-KW"/>
</dbReference>
<keyword evidence="2" id="KW-0808">Transferase</keyword>
<dbReference type="RefSeq" id="WP_093465903.1">
    <property type="nucleotide sequence ID" value="NZ_FNST01000002.1"/>
</dbReference>
<organism evidence="2 3">
    <name type="scientific">Streptomyces melanosporofaciens</name>
    <dbReference type="NCBI Taxonomy" id="67327"/>
    <lineage>
        <taxon>Bacteria</taxon>
        <taxon>Bacillati</taxon>
        <taxon>Actinomycetota</taxon>
        <taxon>Actinomycetes</taxon>
        <taxon>Kitasatosporales</taxon>
        <taxon>Streptomycetaceae</taxon>
        <taxon>Streptomyces</taxon>
        <taxon>Streptomyces violaceusniger group</taxon>
    </lineage>
</organism>
<dbReference type="InterPro" id="IPR043129">
    <property type="entry name" value="ATPase_NBD"/>
</dbReference>
<keyword evidence="2" id="KW-0418">Kinase</keyword>
<evidence type="ECO:0000256" key="1">
    <source>
        <dbReference type="ARBA" id="ARBA00006479"/>
    </source>
</evidence>
<dbReference type="PANTHER" id="PTHR18964:SF149">
    <property type="entry name" value="BIFUNCTIONAL UDP-N-ACETYLGLUCOSAMINE 2-EPIMERASE_N-ACETYLMANNOSAMINE KINASE"/>
    <property type="match status" value="1"/>
</dbReference>
<dbReference type="AlphaFoldDB" id="A0A1H4W0I4"/>
<dbReference type="PROSITE" id="PS01125">
    <property type="entry name" value="ROK"/>
    <property type="match status" value="1"/>
</dbReference>
<dbReference type="SUPFAM" id="SSF53067">
    <property type="entry name" value="Actin-like ATPase domain"/>
    <property type="match status" value="1"/>
</dbReference>
<dbReference type="InterPro" id="IPR000600">
    <property type="entry name" value="ROK"/>
</dbReference>
<name>A0A1H4W0I4_STRMJ</name>
<evidence type="ECO:0000313" key="3">
    <source>
        <dbReference type="Proteomes" id="UP000198609"/>
    </source>
</evidence>
<evidence type="ECO:0000313" key="2">
    <source>
        <dbReference type="EMBL" id="SEC86892.1"/>
    </source>
</evidence>
<dbReference type="Pfam" id="PF00480">
    <property type="entry name" value="ROK"/>
    <property type="match status" value="1"/>
</dbReference>
<dbReference type="EMBL" id="FNST01000002">
    <property type="protein sequence ID" value="SEC86892.1"/>
    <property type="molecule type" value="Genomic_DNA"/>
</dbReference>
<comment type="similarity">
    <text evidence="1">Belongs to the ROK (NagC/XylR) family.</text>
</comment>
<protein>
    <submittedName>
        <fullName evidence="2">Glucokinase</fullName>
    </submittedName>
</protein>
<accession>A0A1H4W0I4</accession>
<reference evidence="3" key="1">
    <citation type="submission" date="2016-10" db="EMBL/GenBank/DDBJ databases">
        <authorList>
            <person name="Varghese N."/>
            <person name="Submissions S."/>
        </authorList>
    </citation>
    <scope>NUCLEOTIDE SEQUENCE [LARGE SCALE GENOMIC DNA]</scope>
    <source>
        <strain evidence="3">DSM 40318</strain>
    </source>
</reference>
<keyword evidence="3" id="KW-1185">Reference proteome</keyword>
<dbReference type="InterPro" id="IPR049874">
    <property type="entry name" value="ROK_cs"/>
</dbReference>
<dbReference type="PANTHER" id="PTHR18964">
    <property type="entry name" value="ROK (REPRESSOR, ORF, KINASE) FAMILY"/>
    <property type="match status" value="1"/>
</dbReference>
<dbReference type="Proteomes" id="UP000198609">
    <property type="component" value="Unassembled WGS sequence"/>
</dbReference>
<dbReference type="Gene3D" id="3.30.420.40">
    <property type="match status" value="2"/>
</dbReference>
<sequence>MTHPPHDRARGAVLALDVGGTKLAAGVVRPDGEVLSFVTCPTDAAGGPDASLARLFDLGKHALDRAGVDPGAAPERLTGCGIGCGGPLDPERGVVLCPPHLPGWIDVPLARLAESTFGLPAVLDNDGTAGAAGEWRFGAGRGTRHLVYLTVSTGIGGGFVIDGRTYRGAAGNGGEPGHITVRSDGRPCRGCGRAGCLEAYASGTSLGERAREAVTRGEPTSLPADATAADVSREARAGDPLAVRLWDETTALLGQGLTSIVNLYEPEVAVLGGGVTRAGEQLLEPVRRTVTRLAMGPAARAVRIVRAANGDRAGVLGAAAIAFERLPDARDLRRVQEAAASN</sequence>
<proteinExistence type="inferred from homology"/>